<dbReference type="EC" id="4.1.2.25" evidence="4"/>
<evidence type="ECO:0000256" key="1">
    <source>
        <dbReference type="ARBA" id="ARBA00001353"/>
    </source>
</evidence>
<reference evidence="9" key="1">
    <citation type="journal article" date="2021" name="PeerJ">
        <title>Extensive microbial diversity within the chicken gut microbiome revealed by metagenomics and culture.</title>
        <authorList>
            <person name="Gilroy R."/>
            <person name="Ravi A."/>
            <person name="Getino M."/>
            <person name="Pursley I."/>
            <person name="Horton D.L."/>
            <person name="Alikhan N.F."/>
            <person name="Baker D."/>
            <person name="Gharbi K."/>
            <person name="Hall N."/>
            <person name="Watson M."/>
            <person name="Adriaenssens E.M."/>
            <person name="Foster-Nyarko E."/>
            <person name="Jarju S."/>
            <person name="Secka A."/>
            <person name="Antonio M."/>
            <person name="Oren A."/>
            <person name="Chaudhuri R.R."/>
            <person name="La Ragione R."/>
            <person name="Hildebrand F."/>
            <person name="Pallen M.J."/>
        </authorList>
    </citation>
    <scope>NUCLEOTIDE SEQUENCE</scope>
    <source>
        <strain evidence="9">9264</strain>
    </source>
</reference>
<comment type="pathway">
    <text evidence="2">Cofactor biosynthesis; tetrahydrofolate biosynthesis; 2-amino-4-hydroxy-6-hydroxymethyl-7,8-dihydropteridine diphosphate from 7,8-dihydroneopterin triphosphate: step 3/4.</text>
</comment>
<evidence type="ECO:0000313" key="9">
    <source>
        <dbReference type="EMBL" id="HJD44561.1"/>
    </source>
</evidence>
<evidence type="ECO:0000256" key="5">
    <source>
        <dbReference type="ARBA" id="ARBA00022909"/>
    </source>
</evidence>
<protein>
    <recommendedName>
        <fullName evidence="4">dihydroneopterin aldolase</fullName>
        <ecNumber evidence="4">4.1.2.25</ecNumber>
    </recommendedName>
    <alternativeName>
        <fullName evidence="7">7,8-dihydroneopterin aldolase</fullName>
    </alternativeName>
</protein>
<dbReference type="Gene3D" id="3.30.1130.10">
    <property type="match status" value="1"/>
</dbReference>
<dbReference type="SMART" id="SM00905">
    <property type="entry name" value="FolB"/>
    <property type="match status" value="1"/>
</dbReference>
<dbReference type="EMBL" id="DWUQ01000123">
    <property type="protein sequence ID" value="HJD44561.1"/>
    <property type="molecule type" value="Genomic_DNA"/>
</dbReference>
<dbReference type="InterPro" id="IPR006157">
    <property type="entry name" value="FolB_dom"/>
</dbReference>
<comment type="caution">
    <text evidence="9">The sequence shown here is derived from an EMBL/GenBank/DDBJ whole genome shotgun (WGS) entry which is preliminary data.</text>
</comment>
<gene>
    <name evidence="9" type="ORF">H9906_05995</name>
</gene>
<evidence type="ECO:0000259" key="8">
    <source>
        <dbReference type="SMART" id="SM00905"/>
    </source>
</evidence>
<evidence type="ECO:0000256" key="7">
    <source>
        <dbReference type="ARBA" id="ARBA00032903"/>
    </source>
</evidence>
<accession>A0A9D2RJK1</accession>
<dbReference type="GO" id="GO:0005737">
    <property type="term" value="C:cytoplasm"/>
    <property type="evidence" value="ECO:0007669"/>
    <property type="project" value="TreeGrafter"/>
</dbReference>
<comment type="catalytic activity">
    <reaction evidence="1">
        <text>7,8-dihydroneopterin = 6-hydroxymethyl-7,8-dihydropterin + glycolaldehyde</text>
        <dbReference type="Rhea" id="RHEA:10540"/>
        <dbReference type="ChEBI" id="CHEBI:17001"/>
        <dbReference type="ChEBI" id="CHEBI:17071"/>
        <dbReference type="ChEBI" id="CHEBI:44841"/>
        <dbReference type="EC" id="4.1.2.25"/>
    </reaction>
</comment>
<evidence type="ECO:0000256" key="6">
    <source>
        <dbReference type="ARBA" id="ARBA00023239"/>
    </source>
</evidence>
<dbReference type="InterPro" id="IPR006156">
    <property type="entry name" value="Dihydroneopterin_aldolase"/>
</dbReference>
<dbReference type="Proteomes" id="UP000823889">
    <property type="component" value="Unassembled WGS sequence"/>
</dbReference>
<evidence type="ECO:0000256" key="3">
    <source>
        <dbReference type="ARBA" id="ARBA00005708"/>
    </source>
</evidence>
<dbReference type="GO" id="GO:0046656">
    <property type="term" value="P:folic acid biosynthetic process"/>
    <property type="evidence" value="ECO:0007669"/>
    <property type="project" value="UniProtKB-KW"/>
</dbReference>
<evidence type="ECO:0000256" key="2">
    <source>
        <dbReference type="ARBA" id="ARBA00005013"/>
    </source>
</evidence>
<dbReference type="AlphaFoldDB" id="A0A9D2RJK1"/>
<sequence>MPTHPYTPPSVRRIFFDRLTLNARLGILEHELQAPQPIYIDAEFDARTSQRVNDEDIATVLDYRQLRDAMIEECTQGHVNLLESLVEQVAQRIFQDFPAIVRVRLRIGKPEAFADCAAVGIELEQSREA</sequence>
<dbReference type="Pfam" id="PF02152">
    <property type="entry name" value="FolB"/>
    <property type="match status" value="1"/>
</dbReference>
<feature type="domain" description="Dihydroneopterin aldolase/epimerase" evidence="8">
    <location>
        <begin position="14"/>
        <end position="125"/>
    </location>
</feature>
<dbReference type="SUPFAM" id="SSF55620">
    <property type="entry name" value="Tetrahydrobiopterin biosynthesis enzymes-like"/>
    <property type="match status" value="1"/>
</dbReference>
<evidence type="ECO:0000313" key="10">
    <source>
        <dbReference type="Proteomes" id="UP000823889"/>
    </source>
</evidence>
<dbReference type="PANTHER" id="PTHR42844">
    <property type="entry name" value="DIHYDRONEOPTERIN ALDOLASE 1-RELATED"/>
    <property type="match status" value="1"/>
</dbReference>
<name>A0A9D2RJK1_9BURK</name>
<evidence type="ECO:0000256" key="4">
    <source>
        <dbReference type="ARBA" id="ARBA00013043"/>
    </source>
</evidence>
<comment type="similarity">
    <text evidence="3">Belongs to the DHNA family.</text>
</comment>
<proteinExistence type="inferred from homology"/>
<dbReference type="NCBIfam" id="TIGR00526">
    <property type="entry name" value="folB_dom"/>
    <property type="match status" value="1"/>
</dbReference>
<dbReference type="GO" id="GO:0004150">
    <property type="term" value="F:dihydroneopterin aldolase activity"/>
    <property type="evidence" value="ECO:0007669"/>
    <property type="project" value="UniProtKB-EC"/>
</dbReference>
<dbReference type="InterPro" id="IPR043133">
    <property type="entry name" value="GTP-CH-I_C/QueF"/>
</dbReference>
<keyword evidence="6" id="KW-0456">Lyase</keyword>
<keyword evidence="5" id="KW-0289">Folate biosynthesis</keyword>
<organism evidence="9 10">
    <name type="scientific">Candidatus Paenalcaligenes intestinipullorum</name>
    <dbReference type="NCBI Taxonomy" id="2838718"/>
    <lineage>
        <taxon>Bacteria</taxon>
        <taxon>Pseudomonadati</taxon>
        <taxon>Pseudomonadota</taxon>
        <taxon>Betaproteobacteria</taxon>
        <taxon>Burkholderiales</taxon>
        <taxon>Alcaligenaceae</taxon>
        <taxon>Paenalcaligenes</taxon>
    </lineage>
</organism>
<dbReference type="PANTHER" id="PTHR42844:SF1">
    <property type="entry name" value="DIHYDRONEOPTERIN ALDOLASE 1-RELATED"/>
    <property type="match status" value="1"/>
</dbReference>
<reference evidence="9" key="2">
    <citation type="submission" date="2021-04" db="EMBL/GenBank/DDBJ databases">
        <authorList>
            <person name="Gilroy R."/>
        </authorList>
    </citation>
    <scope>NUCLEOTIDE SEQUENCE</scope>
    <source>
        <strain evidence="9">9264</strain>
    </source>
</reference>